<dbReference type="RefSeq" id="WP_132280322.1">
    <property type="nucleotide sequence ID" value="NZ_SMGQ01000011.1"/>
</dbReference>
<evidence type="ECO:0008006" key="3">
    <source>
        <dbReference type="Google" id="ProtNLM"/>
    </source>
</evidence>
<comment type="caution">
    <text evidence="1">The sequence shown here is derived from an EMBL/GenBank/DDBJ whole genome shotgun (WGS) entry which is preliminary data.</text>
</comment>
<protein>
    <recommendedName>
        <fullName evidence="3">Arsenical resistance operon trans-acting repressor ArsD</fullName>
    </recommendedName>
</protein>
<keyword evidence="2" id="KW-1185">Reference proteome</keyword>
<proteinExistence type="predicted"/>
<evidence type="ECO:0000313" key="2">
    <source>
        <dbReference type="Proteomes" id="UP000294545"/>
    </source>
</evidence>
<dbReference type="EMBL" id="SMGQ01000011">
    <property type="protein sequence ID" value="TCK98190.1"/>
    <property type="molecule type" value="Genomic_DNA"/>
</dbReference>
<reference evidence="1 2" key="1">
    <citation type="submission" date="2019-03" db="EMBL/GenBank/DDBJ databases">
        <title>Genomic Encyclopedia of Type Strains, Phase IV (KMG-IV): sequencing the most valuable type-strain genomes for metagenomic binning, comparative biology and taxonomic classification.</title>
        <authorList>
            <person name="Goeker M."/>
        </authorList>
    </citation>
    <scope>NUCLEOTIDE SEQUENCE [LARGE SCALE GENOMIC DNA]</scope>
    <source>
        <strain evidence="1 2">DSM 24176</strain>
    </source>
</reference>
<gene>
    <name evidence="1" type="ORF">EDC19_0608</name>
</gene>
<organism evidence="1 2">
    <name type="scientific">Natranaerovirga hydrolytica</name>
    <dbReference type="NCBI Taxonomy" id="680378"/>
    <lineage>
        <taxon>Bacteria</taxon>
        <taxon>Bacillati</taxon>
        <taxon>Bacillota</taxon>
        <taxon>Clostridia</taxon>
        <taxon>Lachnospirales</taxon>
        <taxon>Natranaerovirgaceae</taxon>
        <taxon>Natranaerovirga</taxon>
    </lineage>
</organism>
<dbReference type="Proteomes" id="UP000294545">
    <property type="component" value="Unassembled WGS sequence"/>
</dbReference>
<sequence>MKKINIEVFGISNYVLGKSCCGKTYCDKNTRTNMDLFKEFLEYIQDSDVQNAVQVKFIDIVKDELEAYDYAVAELKEGSIVPLVFINGSLESTEGIPTMQIYHTIKKLL</sequence>
<evidence type="ECO:0000313" key="1">
    <source>
        <dbReference type="EMBL" id="TCK98190.1"/>
    </source>
</evidence>
<dbReference type="AlphaFoldDB" id="A0A4R1MZZ0"/>
<dbReference type="OrthoDB" id="1936700at2"/>
<accession>A0A4R1MZZ0</accession>
<name>A0A4R1MZZ0_9FIRM</name>